<dbReference type="AlphaFoldDB" id="A0A0N5AYY1"/>
<name>A0A0N5AYY1_9BILA</name>
<keyword evidence="2" id="KW-1185">Reference proteome</keyword>
<accession>A0A0N5AYY1</accession>
<protein>
    <submittedName>
        <fullName evidence="3">Ribosome biogenesis protein SLX9</fullName>
    </submittedName>
</protein>
<feature type="compositionally biased region" description="Polar residues" evidence="1">
    <location>
        <begin position="23"/>
        <end position="35"/>
    </location>
</feature>
<organism evidence="2 3">
    <name type="scientific">Syphacia muris</name>
    <dbReference type="NCBI Taxonomy" id="451379"/>
    <lineage>
        <taxon>Eukaryota</taxon>
        <taxon>Metazoa</taxon>
        <taxon>Ecdysozoa</taxon>
        <taxon>Nematoda</taxon>
        <taxon>Chromadorea</taxon>
        <taxon>Rhabditida</taxon>
        <taxon>Spirurina</taxon>
        <taxon>Oxyuridomorpha</taxon>
        <taxon>Oxyuroidea</taxon>
        <taxon>Oxyuridae</taxon>
        <taxon>Syphacia</taxon>
    </lineage>
</organism>
<dbReference type="WBParaSite" id="SMUV_0001018301-mRNA-1">
    <property type="protein sequence ID" value="SMUV_0001018301-mRNA-1"/>
    <property type="gene ID" value="SMUV_0001018301"/>
</dbReference>
<evidence type="ECO:0000313" key="2">
    <source>
        <dbReference type="Proteomes" id="UP000046393"/>
    </source>
</evidence>
<sequence>MSSNKPSSNSTVSSRRKQAKPQRFSTDLANFQSNDSEAEAATLESEAKHLKLITHEHVSSAGRIQNLISSAYPVAAAVTITVTSVSAESIY</sequence>
<feature type="compositionally biased region" description="Low complexity" evidence="1">
    <location>
        <begin position="1"/>
        <end position="13"/>
    </location>
</feature>
<evidence type="ECO:0000256" key="1">
    <source>
        <dbReference type="SAM" id="MobiDB-lite"/>
    </source>
</evidence>
<dbReference type="Proteomes" id="UP000046393">
    <property type="component" value="Unplaced"/>
</dbReference>
<reference evidence="3" key="1">
    <citation type="submission" date="2017-02" db="UniProtKB">
        <authorList>
            <consortium name="WormBaseParasite"/>
        </authorList>
    </citation>
    <scope>IDENTIFICATION</scope>
</reference>
<proteinExistence type="predicted"/>
<feature type="region of interest" description="Disordered" evidence="1">
    <location>
        <begin position="1"/>
        <end position="42"/>
    </location>
</feature>
<evidence type="ECO:0000313" key="3">
    <source>
        <dbReference type="WBParaSite" id="SMUV_0001018301-mRNA-1"/>
    </source>
</evidence>